<keyword evidence="1" id="KW-0472">Membrane</keyword>
<evidence type="ECO:0000256" key="1">
    <source>
        <dbReference type="SAM" id="Phobius"/>
    </source>
</evidence>
<evidence type="ECO:0000313" key="2">
    <source>
        <dbReference type="EMBL" id="MDX8526749.1"/>
    </source>
</evidence>
<keyword evidence="1" id="KW-1133">Transmembrane helix</keyword>
<evidence type="ECO:0000313" key="3">
    <source>
        <dbReference type="Proteomes" id="UP001276840"/>
    </source>
</evidence>
<dbReference type="Proteomes" id="UP001276840">
    <property type="component" value="Unassembled WGS sequence"/>
</dbReference>
<dbReference type="EMBL" id="JAVIJF010000014">
    <property type="protein sequence ID" value="MDX8526749.1"/>
    <property type="molecule type" value="Genomic_DNA"/>
</dbReference>
<keyword evidence="1" id="KW-0812">Transmembrane</keyword>
<protein>
    <submittedName>
        <fullName evidence="2">Uncharacterized protein</fullName>
    </submittedName>
</protein>
<feature type="transmembrane region" description="Helical" evidence="1">
    <location>
        <begin position="20"/>
        <end position="38"/>
    </location>
</feature>
<gene>
    <name evidence="2" type="ORF">RFM68_19815</name>
</gene>
<sequence>MFAHNFVSVGPRPRHTYADAFLVIMAAFVFATALVPFLRNGTPKAPPPDAH</sequence>
<reference evidence="2 3" key="1">
    <citation type="submission" date="2023-08" db="EMBL/GenBank/DDBJ databases">
        <title>Implementing the SeqCode for naming new Mesorhizobium species isolated from Vachellia karroo root nodules.</title>
        <authorList>
            <person name="Van Lill M."/>
        </authorList>
    </citation>
    <scope>NUCLEOTIDE SEQUENCE [LARGE SCALE GENOMIC DNA]</scope>
    <source>
        <strain evidence="2 3">MSK 1335</strain>
    </source>
</reference>
<proteinExistence type="predicted"/>
<organism evidence="2 3">
    <name type="scientific">Mesorhizobium montanum</name>
    <dbReference type="NCBI Taxonomy" id="3072323"/>
    <lineage>
        <taxon>Bacteria</taxon>
        <taxon>Pseudomonadati</taxon>
        <taxon>Pseudomonadota</taxon>
        <taxon>Alphaproteobacteria</taxon>
        <taxon>Hyphomicrobiales</taxon>
        <taxon>Phyllobacteriaceae</taxon>
        <taxon>Mesorhizobium</taxon>
    </lineage>
</organism>
<comment type="caution">
    <text evidence="2">The sequence shown here is derived from an EMBL/GenBank/DDBJ whole genome shotgun (WGS) entry which is preliminary data.</text>
</comment>
<name>A0ABU4ZQZ6_9HYPH</name>
<keyword evidence="3" id="KW-1185">Reference proteome</keyword>
<dbReference type="RefSeq" id="WP_320234696.1">
    <property type="nucleotide sequence ID" value="NZ_JAVIJF010000014.1"/>
</dbReference>
<accession>A0ABU4ZQZ6</accession>